<accession>A0A6I2UZB4</accession>
<dbReference type="SUPFAM" id="SSF53448">
    <property type="entry name" value="Nucleotide-diphospho-sugar transferases"/>
    <property type="match status" value="1"/>
</dbReference>
<evidence type="ECO:0000313" key="2">
    <source>
        <dbReference type="Proteomes" id="UP000430222"/>
    </source>
</evidence>
<proteinExistence type="predicted"/>
<gene>
    <name evidence="1" type="ORF">FYJ78_07410</name>
</gene>
<dbReference type="AlphaFoldDB" id="A0A6I2UZB4"/>
<dbReference type="InterPro" id="IPR029044">
    <property type="entry name" value="Nucleotide-diphossugar_trans"/>
</dbReference>
<comment type="caution">
    <text evidence="1">The sequence shown here is derived from an EMBL/GenBank/DDBJ whole genome shotgun (WGS) entry which is preliminary data.</text>
</comment>
<sequence>MQKDGSYPLYDLVRLTDSVWIMPENVLLRIEAMLENRTNVASWGKLYRRDLIEKYQLHFDDMPNFEDCLFNFLCLYYAKRYVFISATDYHYHVREQSLSRGQDLSKIKQYWLSGIKTLLACEQWMAGMELFQQHPELKLRIKAYFFGIFLKRHMLPVSKCYSLEQINQEIAPYCREYFHEQQDFVMLLLDYCVMQQDRLEDDGE</sequence>
<protein>
    <submittedName>
        <fullName evidence="1">Uncharacterized protein</fullName>
    </submittedName>
</protein>
<keyword evidence="2" id="KW-1185">Reference proteome</keyword>
<dbReference type="EMBL" id="VUNL01000007">
    <property type="protein sequence ID" value="MSV25011.1"/>
    <property type="molecule type" value="Genomic_DNA"/>
</dbReference>
<dbReference type="Proteomes" id="UP000430222">
    <property type="component" value="Unassembled WGS sequence"/>
</dbReference>
<evidence type="ECO:0000313" key="1">
    <source>
        <dbReference type="EMBL" id="MSV25011.1"/>
    </source>
</evidence>
<dbReference type="RefSeq" id="WP_154620785.1">
    <property type="nucleotide sequence ID" value="NZ_VUNL01000007.1"/>
</dbReference>
<name>A0A6I2UZB4_9FIRM</name>
<reference evidence="1 2" key="1">
    <citation type="submission" date="2019-08" db="EMBL/GenBank/DDBJ databases">
        <title>In-depth cultivation of the pig gut microbiome towards novel bacterial diversity and tailored functional studies.</title>
        <authorList>
            <person name="Wylensek D."/>
            <person name="Hitch T.C.A."/>
            <person name="Clavel T."/>
        </authorList>
    </citation>
    <scope>NUCLEOTIDE SEQUENCE [LARGE SCALE GENOMIC DNA]</scope>
    <source>
        <strain evidence="2">WCA-380-WT-3B3</strain>
    </source>
</reference>
<organism evidence="1 2">
    <name type="scientific">Selenomonas montiformis</name>
    <dbReference type="NCBI Taxonomy" id="2652285"/>
    <lineage>
        <taxon>Bacteria</taxon>
        <taxon>Bacillati</taxon>
        <taxon>Bacillota</taxon>
        <taxon>Negativicutes</taxon>
        <taxon>Selenomonadales</taxon>
        <taxon>Selenomonadaceae</taxon>
        <taxon>Selenomonas</taxon>
    </lineage>
</organism>